<proteinExistence type="predicted"/>
<comment type="caution">
    <text evidence="1">The sequence shown here is derived from an EMBL/GenBank/DDBJ whole genome shotgun (WGS) entry which is preliminary data.</text>
</comment>
<reference evidence="1 2" key="1">
    <citation type="journal article" date="2018" name="Sci. Rep.">
        <title>Genomic signatures of local adaptation to the degree of environmental predictability in rotifers.</title>
        <authorList>
            <person name="Franch-Gras L."/>
            <person name="Hahn C."/>
            <person name="Garcia-Roger E.M."/>
            <person name="Carmona M.J."/>
            <person name="Serra M."/>
            <person name="Gomez A."/>
        </authorList>
    </citation>
    <scope>NUCLEOTIDE SEQUENCE [LARGE SCALE GENOMIC DNA]</scope>
    <source>
        <strain evidence="1">HYR1</strain>
    </source>
</reference>
<keyword evidence="2" id="KW-1185">Reference proteome</keyword>
<organism evidence="1 2">
    <name type="scientific">Brachionus plicatilis</name>
    <name type="common">Marine rotifer</name>
    <name type="synonym">Brachionus muelleri</name>
    <dbReference type="NCBI Taxonomy" id="10195"/>
    <lineage>
        <taxon>Eukaryota</taxon>
        <taxon>Metazoa</taxon>
        <taxon>Spiralia</taxon>
        <taxon>Gnathifera</taxon>
        <taxon>Rotifera</taxon>
        <taxon>Eurotatoria</taxon>
        <taxon>Monogononta</taxon>
        <taxon>Pseudotrocha</taxon>
        <taxon>Ploima</taxon>
        <taxon>Brachionidae</taxon>
        <taxon>Brachionus</taxon>
    </lineage>
</organism>
<dbReference type="AlphaFoldDB" id="A0A3M7S997"/>
<name>A0A3M7S997_BRAPC</name>
<evidence type="ECO:0000313" key="2">
    <source>
        <dbReference type="Proteomes" id="UP000276133"/>
    </source>
</evidence>
<evidence type="ECO:0000313" key="1">
    <source>
        <dbReference type="EMBL" id="RNA32235.1"/>
    </source>
</evidence>
<protein>
    <submittedName>
        <fullName evidence="1">Uncharacterized protein</fullName>
    </submittedName>
</protein>
<sequence>MMNLVRFFKKNKAINWVIIDLSKPKKPPHSFFFQNYIIYLSFIFEILSLKEQQLFKGFTIFGTLGVKNFFYGFFEGPNEIMSKTLGSSYKS</sequence>
<accession>A0A3M7S997</accession>
<dbReference type="EMBL" id="REGN01001828">
    <property type="protein sequence ID" value="RNA32235.1"/>
    <property type="molecule type" value="Genomic_DNA"/>
</dbReference>
<gene>
    <name evidence="1" type="ORF">BpHYR1_023151</name>
</gene>
<dbReference type="Proteomes" id="UP000276133">
    <property type="component" value="Unassembled WGS sequence"/>
</dbReference>